<evidence type="ECO:0000313" key="3">
    <source>
        <dbReference type="Proteomes" id="UP001642360"/>
    </source>
</evidence>
<evidence type="ECO:0000256" key="1">
    <source>
        <dbReference type="SAM" id="MobiDB-lite"/>
    </source>
</evidence>
<name>A0ABC8RW70_9AQUA</name>
<feature type="compositionally biased region" description="Polar residues" evidence="1">
    <location>
        <begin position="57"/>
        <end position="70"/>
    </location>
</feature>
<reference evidence="2 3" key="1">
    <citation type="submission" date="2024-02" db="EMBL/GenBank/DDBJ databases">
        <authorList>
            <person name="Vignale AGUSTIN F."/>
            <person name="Sosa J E."/>
            <person name="Modenutti C."/>
        </authorList>
    </citation>
    <scope>NUCLEOTIDE SEQUENCE [LARGE SCALE GENOMIC DNA]</scope>
</reference>
<accession>A0ABC8RW70</accession>
<keyword evidence="3" id="KW-1185">Reference proteome</keyword>
<proteinExistence type="predicted"/>
<feature type="region of interest" description="Disordered" evidence="1">
    <location>
        <begin position="39"/>
        <end position="70"/>
    </location>
</feature>
<dbReference type="AlphaFoldDB" id="A0ABC8RW70"/>
<dbReference type="EMBL" id="CAUOFW020001848">
    <property type="protein sequence ID" value="CAK9149223.1"/>
    <property type="molecule type" value="Genomic_DNA"/>
</dbReference>
<gene>
    <name evidence="2" type="ORF">ILEXP_LOCUS17256</name>
</gene>
<organism evidence="2 3">
    <name type="scientific">Ilex paraguariensis</name>
    <name type="common">yerba mate</name>
    <dbReference type="NCBI Taxonomy" id="185542"/>
    <lineage>
        <taxon>Eukaryota</taxon>
        <taxon>Viridiplantae</taxon>
        <taxon>Streptophyta</taxon>
        <taxon>Embryophyta</taxon>
        <taxon>Tracheophyta</taxon>
        <taxon>Spermatophyta</taxon>
        <taxon>Magnoliopsida</taxon>
        <taxon>eudicotyledons</taxon>
        <taxon>Gunneridae</taxon>
        <taxon>Pentapetalae</taxon>
        <taxon>asterids</taxon>
        <taxon>campanulids</taxon>
        <taxon>Aquifoliales</taxon>
        <taxon>Aquifoliaceae</taxon>
        <taxon>Ilex</taxon>
    </lineage>
</organism>
<protein>
    <submittedName>
        <fullName evidence="2">Uncharacterized protein</fullName>
    </submittedName>
</protein>
<comment type="caution">
    <text evidence="2">The sequence shown here is derived from an EMBL/GenBank/DDBJ whole genome shotgun (WGS) entry which is preliminary data.</text>
</comment>
<evidence type="ECO:0000313" key="2">
    <source>
        <dbReference type="EMBL" id="CAK9149223.1"/>
    </source>
</evidence>
<dbReference type="Proteomes" id="UP001642360">
    <property type="component" value="Unassembled WGS sequence"/>
</dbReference>
<sequence>MRGSLMKMSEIIGDAIVGLQNKSGSDMARSTSDALARLEALGDTMPQGVANRRGKTSDASSKLGDTNGVT</sequence>